<sequence>MLKLIKWIGSTMLALVLILVVAAVVIKSTVDPNDYRDELTALVKQKTGRDLALDGDLSISVFPWLGIRTEGLRFSQPSAIGGDMLAVKTAQLRVKFMPLLKKRVEVDTIVLESPHFRLVTLANGTDSFAGLMDETGSEPKPADPAAAVALVVQGVRITDGSIRLEDRAAGTSTDITQLSLATGNLLGDSLADLNLSGQLSQSGDPEATQFDLGARARVDTETLAAQLERLNGKITKGEHVIHFETDAIAVSPAQNITLIGLSVNLAGAHTLDVSIPDANLTLAEQRLEAPAVLVSINNLSAEIERLRVVDLMDSPSASGALSVPSFDATALLKSMKIDYQPSNADALKKVSLAADFSANTNSAALKQLQLKLDQSTLAGSASITNFAAPAIKFDLSLDQLNIDEYLPPSTENTEQVSGGEALAVPLAMFEAVNANGRFKANRLVVGGIQLEQIDVRVASTDGQVEIVPTAALYEGKLAGNIQYTQQGDQARLSVKQKMDLVQLGKLLMDAEVTEQLQGLGDLDVDINVTEQNGVQHNQGVIKILAEQGELVGVDMLRILSQANNVATMLRQGDERQAETAAETEVQAGEQDVTKFGRLSGTFNLNDFLLTNNDLRLTAPGFELNGNGSVDLAAQTLDFTVRVAVNEGVQGELGRQLAKVQGYTIPVRCKGALAAPSCLPDVSGLFSSYAKSKLDEKKGEYLKEKYGIEGGEKMSTQEAIMQALLNKQKQKNQAANGAESASPAESTNPAEPQAPKGNVERPIGERGAEPEAEPAEPALTPKQQRREERRKLLESLLNPDAGND</sequence>
<accession>A0A918VNH8</accession>
<feature type="compositionally biased region" description="Basic and acidic residues" evidence="1">
    <location>
        <begin position="757"/>
        <end position="768"/>
    </location>
</feature>
<evidence type="ECO:0000313" key="4">
    <source>
        <dbReference type="Proteomes" id="UP000614811"/>
    </source>
</evidence>
<dbReference type="GO" id="GO:0090313">
    <property type="term" value="P:regulation of protein targeting to membrane"/>
    <property type="evidence" value="ECO:0007669"/>
    <property type="project" value="TreeGrafter"/>
</dbReference>
<keyword evidence="4" id="KW-1185">Reference proteome</keyword>
<dbReference type="Pfam" id="PF05170">
    <property type="entry name" value="AsmA"/>
    <property type="match status" value="1"/>
</dbReference>
<dbReference type="GO" id="GO:0005886">
    <property type="term" value="C:plasma membrane"/>
    <property type="evidence" value="ECO:0007669"/>
    <property type="project" value="TreeGrafter"/>
</dbReference>
<feature type="compositionally biased region" description="Basic and acidic residues" evidence="1">
    <location>
        <begin position="783"/>
        <end position="792"/>
    </location>
</feature>
<protein>
    <submittedName>
        <fullName evidence="3">Cell envelope biogenesis protein AsmA</fullName>
    </submittedName>
</protein>
<evidence type="ECO:0000313" key="3">
    <source>
        <dbReference type="EMBL" id="GHA12533.1"/>
    </source>
</evidence>
<dbReference type="EMBL" id="BMXA01000003">
    <property type="protein sequence ID" value="GHA12533.1"/>
    <property type="molecule type" value="Genomic_DNA"/>
</dbReference>
<feature type="region of interest" description="Disordered" evidence="1">
    <location>
        <begin position="726"/>
        <end position="803"/>
    </location>
</feature>
<reference evidence="3" key="2">
    <citation type="submission" date="2020-09" db="EMBL/GenBank/DDBJ databases">
        <authorList>
            <person name="Sun Q."/>
            <person name="Kim S."/>
        </authorList>
    </citation>
    <scope>NUCLEOTIDE SEQUENCE</scope>
    <source>
        <strain evidence="3">KCTC 12711</strain>
    </source>
</reference>
<name>A0A918VNH8_9GAMM</name>
<evidence type="ECO:0000259" key="2">
    <source>
        <dbReference type="Pfam" id="PF05170"/>
    </source>
</evidence>
<reference evidence="3" key="1">
    <citation type="journal article" date="2014" name="Int. J. Syst. Evol. Microbiol.">
        <title>Complete genome sequence of Corynebacterium casei LMG S-19264T (=DSM 44701T), isolated from a smear-ripened cheese.</title>
        <authorList>
            <consortium name="US DOE Joint Genome Institute (JGI-PGF)"/>
            <person name="Walter F."/>
            <person name="Albersmeier A."/>
            <person name="Kalinowski J."/>
            <person name="Ruckert C."/>
        </authorList>
    </citation>
    <scope>NUCLEOTIDE SEQUENCE</scope>
    <source>
        <strain evidence="3">KCTC 12711</strain>
    </source>
</reference>
<dbReference type="PANTHER" id="PTHR30441">
    <property type="entry name" value="DUF748 DOMAIN-CONTAINING PROTEIN"/>
    <property type="match status" value="1"/>
</dbReference>
<organism evidence="3 4">
    <name type="scientific">Arenicella chitinivorans</name>
    <dbReference type="NCBI Taxonomy" id="1329800"/>
    <lineage>
        <taxon>Bacteria</taxon>
        <taxon>Pseudomonadati</taxon>
        <taxon>Pseudomonadota</taxon>
        <taxon>Gammaproteobacteria</taxon>
        <taxon>Arenicellales</taxon>
        <taxon>Arenicellaceae</taxon>
        <taxon>Arenicella</taxon>
    </lineage>
</organism>
<dbReference type="InterPro" id="IPR007844">
    <property type="entry name" value="AsmA"/>
</dbReference>
<dbReference type="RefSeq" id="WP_189401164.1">
    <property type="nucleotide sequence ID" value="NZ_BMXA01000003.1"/>
</dbReference>
<dbReference type="InterPro" id="IPR052894">
    <property type="entry name" value="AsmA-related"/>
</dbReference>
<comment type="caution">
    <text evidence="3">The sequence shown here is derived from an EMBL/GenBank/DDBJ whole genome shotgun (WGS) entry which is preliminary data.</text>
</comment>
<dbReference type="AlphaFoldDB" id="A0A918VNH8"/>
<proteinExistence type="predicted"/>
<feature type="domain" description="AsmA" evidence="2">
    <location>
        <begin position="8"/>
        <end position="613"/>
    </location>
</feature>
<feature type="compositionally biased region" description="Low complexity" evidence="1">
    <location>
        <begin position="726"/>
        <end position="735"/>
    </location>
</feature>
<gene>
    <name evidence="3" type="ORF">GCM10008090_23050</name>
</gene>
<evidence type="ECO:0000256" key="1">
    <source>
        <dbReference type="SAM" id="MobiDB-lite"/>
    </source>
</evidence>
<dbReference type="Proteomes" id="UP000614811">
    <property type="component" value="Unassembled WGS sequence"/>
</dbReference>
<dbReference type="PANTHER" id="PTHR30441:SF4">
    <property type="entry name" value="PROTEIN ASMA"/>
    <property type="match status" value="1"/>
</dbReference>